<dbReference type="Pfam" id="PF01638">
    <property type="entry name" value="HxlR"/>
    <property type="match status" value="1"/>
</dbReference>
<protein>
    <submittedName>
        <fullName evidence="5">Transcriptional regulator</fullName>
    </submittedName>
</protein>
<dbReference type="AlphaFoldDB" id="A0A4Q7JCP7"/>
<name>A0A4Q7JCP7_9PSEU</name>
<keyword evidence="1" id="KW-0805">Transcription regulation</keyword>
<proteinExistence type="predicted"/>
<dbReference type="OrthoDB" id="9792527at2"/>
<sequence length="243" mass="25935">MGSGGQAGDRPVIRRHPHHPAARAADLLGEPWTPLLVGSLAAGELTLGQLALRVPGLSRPSLGHRLRRLTTAGIISQAATVAGSRPPADLRSYRLTPAGREFLLLLDQAGAWSRRWLPPPSAREVCPEHLLASLCHGLDPATAGPAALPARFTVIDTPVRSTWWLVADGGAVTPRRTAPDNPVAVSVEATATALIDIWLGRSRCLDELRRHTIRFTGPRAAVRTVAAWLTAGRYHAARPAPAR</sequence>
<dbReference type="EMBL" id="SFCC01000003">
    <property type="protein sequence ID" value="RZQ64898.1"/>
    <property type="molecule type" value="Genomic_DNA"/>
</dbReference>
<keyword evidence="2" id="KW-0238">DNA-binding</keyword>
<keyword evidence="6" id="KW-1185">Reference proteome</keyword>
<reference evidence="5 6" key="1">
    <citation type="submission" date="2019-02" db="EMBL/GenBank/DDBJ databases">
        <title>Draft genome sequence of Amycolatopsis sp. 8-3EHSu isolated from roots of Suaeda maritima.</title>
        <authorList>
            <person name="Duangmal K."/>
            <person name="Chantavorakit T."/>
        </authorList>
    </citation>
    <scope>NUCLEOTIDE SEQUENCE [LARGE SCALE GENOMIC DNA]</scope>
    <source>
        <strain evidence="5 6">8-3EHSu</strain>
    </source>
</reference>
<evidence type="ECO:0000256" key="3">
    <source>
        <dbReference type="ARBA" id="ARBA00023163"/>
    </source>
</evidence>
<accession>A0A4Q7JCP7</accession>
<dbReference type="InterPro" id="IPR036527">
    <property type="entry name" value="SCP2_sterol-bd_dom_sf"/>
</dbReference>
<evidence type="ECO:0000313" key="5">
    <source>
        <dbReference type="EMBL" id="RZQ64898.1"/>
    </source>
</evidence>
<evidence type="ECO:0000313" key="6">
    <source>
        <dbReference type="Proteomes" id="UP000292003"/>
    </source>
</evidence>
<evidence type="ECO:0000259" key="4">
    <source>
        <dbReference type="PROSITE" id="PS51118"/>
    </source>
</evidence>
<organism evidence="5 6">
    <name type="scientific">Amycolatopsis suaedae</name>
    <dbReference type="NCBI Taxonomy" id="2510978"/>
    <lineage>
        <taxon>Bacteria</taxon>
        <taxon>Bacillati</taxon>
        <taxon>Actinomycetota</taxon>
        <taxon>Actinomycetes</taxon>
        <taxon>Pseudonocardiales</taxon>
        <taxon>Pseudonocardiaceae</taxon>
        <taxon>Amycolatopsis</taxon>
    </lineage>
</organism>
<dbReference type="SUPFAM" id="SSF46785">
    <property type="entry name" value="Winged helix' DNA-binding domain"/>
    <property type="match status" value="1"/>
</dbReference>
<dbReference type="PANTHER" id="PTHR33204:SF18">
    <property type="entry name" value="TRANSCRIPTIONAL REGULATORY PROTEIN"/>
    <property type="match status" value="1"/>
</dbReference>
<evidence type="ECO:0000256" key="2">
    <source>
        <dbReference type="ARBA" id="ARBA00023125"/>
    </source>
</evidence>
<dbReference type="Gene3D" id="3.30.1050.10">
    <property type="entry name" value="SCP2 sterol-binding domain"/>
    <property type="match status" value="1"/>
</dbReference>
<dbReference type="InterPro" id="IPR002577">
    <property type="entry name" value="HTH_HxlR"/>
</dbReference>
<dbReference type="InterPro" id="IPR036388">
    <property type="entry name" value="WH-like_DNA-bd_sf"/>
</dbReference>
<feature type="domain" description="HTH hxlR-type" evidence="4">
    <location>
        <begin position="19"/>
        <end position="121"/>
    </location>
</feature>
<dbReference type="PANTHER" id="PTHR33204">
    <property type="entry name" value="TRANSCRIPTIONAL REGULATOR, MARR FAMILY"/>
    <property type="match status" value="1"/>
</dbReference>
<dbReference type="Proteomes" id="UP000292003">
    <property type="component" value="Unassembled WGS sequence"/>
</dbReference>
<comment type="caution">
    <text evidence="5">The sequence shown here is derived from an EMBL/GenBank/DDBJ whole genome shotgun (WGS) entry which is preliminary data.</text>
</comment>
<evidence type="ECO:0000256" key="1">
    <source>
        <dbReference type="ARBA" id="ARBA00023015"/>
    </source>
</evidence>
<dbReference type="Gene3D" id="1.10.10.10">
    <property type="entry name" value="Winged helix-like DNA-binding domain superfamily/Winged helix DNA-binding domain"/>
    <property type="match status" value="1"/>
</dbReference>
<dbReference type="PROSITE" id="PS51118">
    <property type="entry name" value="HTH_HXLR"/>
    <property type="match status" value="1"/>
</dbReference>
<gene>
    <name evidence="5" type="ORF">EWH70_06620</name>
</gene>
<dbReference type="InterPro" id="IPR036390">
    <property type="entry name" value="WH_DNA-bd_sf"/>
</dbReference>
<keyword evidence="3" id="KW-0804">Transcription</keyword>
<dbReference type="GO" id="GO:0003677">
    <property type="term" value="F:DNA binding"/>
    <property type="evidence" value="ECO:0007669"/>
    <property type="project" value="UniProtKB-KW"/>
</dbReference>